<dbReference type="EMBL" id="BMAO01016761">
    <property type="protein sequence ID" value="GFR10985.1"/>
    <property type="molecule type" value="Genomic_DNA"/>
</dbReference>
<organism evidence="1 2">
    <name type="scientific">Trichonephila clavata</name>
    <name type="common">Joro spider</name>
    <name type="synonym">Nephila clavata</name>
    <dbReference type="NCBI Taxonomy" id="2740835"/>
    <lineage>
        <taxon>Eukaryota</taxon>
        <taxon>Metazoa</taxon>
        <taxon>Ecdysozoa</taxon>
        <taxon>Arthropoda</taxon>
        <taxon>Chelicerata</taxon>
        <taxon>Arachnida</taxon>
        <taxon>Araneae</taxon>
        <taxon>Araneomorphae</taxon>
        <taxon>Entelegynae</taxon>
        <taxon>Araneoidea</taxon>
        <taxon>Nephilidae</taxon>
        <taxon>Trichonephila</taxon>
    </lineage>
</organism>
<reference evidence="1" key="1">
    <citation type="submission" date="2020-07" db="EMBL/GenBank/DDBJ databases">
        <title>Multicomponent nature underlies the extraordinary mechanical properties of spider dragline silk.</title>
        <authorList>
            <person name="Kono N."/>
            <person name="Nakamura H."/>
            <person name="Mori M."/>
            <person name="Yoshida Y."/>
            <person name="Ohtoshi R."/>
            <person name="Malay A.D."/>
            <person name="Moran D.A.P."/>
            <person name="Tomita M."/>
            <person name="Numata K."/>
            <person name="Arakawa K."/>
        </authorList>
    </citation>
    <scope>NUCLEOTIDE SEQUENCE</scope>
</reference>
<name>A0A8X6GXF3_TRICU</name>
<keyword evidence="2" id="KW-1185">Reference proteome</keyword>
<sequence length="90" mass="10387">MASNKTAFPQNLLFVSAPAPFLRGLLSHVVENHFKSFRRAIGDPNLCSRWERRNSEVGNLFLRAFFKNEFLFTLRHIESNSGKFCLQILS</sequence>
<dbReference type="AlphaFoldDB" id="A0A8X6GXF3"/>
<dbReference type="Proteomes" id="UP000887116">
    <property type="component" value="Unassembled WGS sequence"/>
</dbReference>
<accession>A0A8X6GXF3</accession>
<comment type="caution">
    <text evidence="1">The sequence shown here is derived from an EMBL/GenBank/DDBJ whole genome shotgun (WGS) entry which is preliminary data.</text>
</comment>
<protein>
    <submittedName>
        <fullName evidence="1">Uncharacterized protein</fullName>
    </submittedName>
</protein>
<gene>
    <name evidence="1" type="ORF">TNCT_713591</name>
</gene>
<proteinExistence type="predicted"/>
<evidence type="ECO:0000313" key="1">
    <source>
        <dbReference type="EMBL" id="GFR10985.1"/>
    </source>
</evidence>
<evidence type="ECO:0000313" key="2">
    <source>
        <dbReference type="Proteomes" id="UP000887116"/>
    </source>
</evidence>